<organism evidence="3 4">
    <name type="scientific">Tepidibacter hydrothermalis</name>
    <dbReference type="NCBI Taxonomy" id="3036126"/>
    <lineage>
        <taxon>Bacteria</taxon>
        <taxon>Bacillati</taxon>
        <taxon>Bacillota</taxon>
        <taxon>Clostridia</taxon>
        <taxon>Peptostreptococcales</taxon>
        <taxon>Peptostreptococcaceae</taxon>
        <taxon>Tepidibacter</taxon>
    </lineage>
</organism>
<evidence type="ECO:0000313" key="3">
    <source>
        <dbReference type="EMBL" id="WFD11475.1"/>
    </source>
</evidence>
<evidence type="ECO:0000313" key="4">
    <source>
        <dbReference type="Proteomes" id="UP001222800"/>
    </source>
</evidence>
<dbReference type="InterPro" id="IPR012349">
    <property type="entry name" value="Split_barrel_FMN-bd"/>
</dbReference>
<dbReference type="Gene3D" id="2.30.110.10">
    <property type="entry name" value="Electron Transport, Fmn-binding Protein, Chain A"/>
    <property type="match status" value="1"/>
</dbReference>
<dbReference type="RefSeq" id="WP_277733551.1">
    <property type="nucleotide sequence ID" value="NZ_CP120733.1"/>
</dbReference>
<dbReference type="EMBL" id="CP120733">
    <property type="protein sequence ID" value="WFD11475.1"/>
    <property type="molecule type" value="Genomic_DNA"/>
</dbReference>
<dbReference type="InterPro" id="IPR052174">
    <property type="entry name" value="Flavoredoxin"/>
</dbReference>
<keyword evidence="4" id="KW-1185">Reference proteome</keyword>
<evidence type="ECO:0000256" key="1">
    <source>
        <dbReference type="ARBA" id="ARBA00038054"/>
    </source>
</evidence>
<name>A0ABY8EK20_9FIRM</name>
<dbReference type="PANTHER" id="PTHR43567:SF5">
    <property type="entry name" value="HYPOTHETICAL CYTOSOLIC PROTEIN"/>
    <property type="match status" value="1"/>
</dbReference>
<dbReference type="Pfam" id="PF01613">
    <property type="entry name" value="Flavin_Reduct"/>
    <property type="match status" value="1"/>
</dbReference>
<dbReference type="InterPro" id="IPR002563">
    <property type="entry name" value="Flavin_Rdtase-like_dom"/>
</dbReference>
<proteinExistence type="inferred from homology"/>
<dbReference type="Proteomes" id="UP001222800">
    <property type="component" value="Chromosome"/>
</dbReference>
<dbReference type="PANTHER" id="PTHR43567">
    <property type="entry name" value="FLAVOREDOXIN-RELATED-RELATED"/>
    <property type="match status" value="1"/>
</dbReference>
<feature type="domain" description="Flavin reductase like" evidence="2">
    <location>
        <begin position="28"/>
        <end position="167"/>
    </location>
</feature>
<dbReference type="SUPFAM" id="SSF50475">
    <property type="entry name" value="FMN-binding split barrel"/>
    <property type="match status" value="1"/>
</dbReference>
<reference evidence="3 4" key="1">
    <citation type="submission" date="2023-03" db="EMBL/GenBank/DDBJ databases">
        <title>Complete genome sequence of Tepidibacter sp. SWIR-1, isolated from a deep-sea hydrothermal vent.</title>
        <authorList>
            <person name="Li X."/>
        </authorList>
    </citation>
    <scope>NUCLEOTIDE SEQUENCE [LARGE SCALE GENOMIC DNA]</scope>
    <source>
        <strain evidence="3 4">SWIR-1</strain>
    </source>
</reference>
<accession>A0ABY8EK20</accession>
<sequence>MKEIKYNELSKELLDQLQKGAFLNVKDNDGNVNTMTIAWGNLGFMWNKPVFTAMVRYSRHTYKLIENAKDFSVSFPLKGQLKEALSICGTKSGRDIDKFKESNIHAVDSKNINSPIIEECDLHIECKIVYKQEMDPKCIIDSEIKEKKYSTDDYHVLYYGEIVGTYINE</sequence>
<comment type="similarity">
    <text evidence="1">Belongs to the flavoredoxin family.</text>
</comment>
<evidence type="ECO:0000259" key="2">
    <source>
        <dbReference type="Pfam" id="PF01613"/>
    </source>
</evidence>
<gene>
    <name evidence="3" type="ORF">P4S50_05205</name>
</gene>
<protein>
    <submittedName>
        <fullName evidence="3">Flavin reductase family protein</fullName>
    </submittedName>
</protein>